<dbReference type="AlphaFoldDB" id="A0A9X0C2D1"/>
<dbReference type="Pfam" id="PF23584">
    <property type="entry name" value="DUF7136"/>
    <property type="match status" value="1"/>
</dbReference>
<dbReference type="Proteomes" id="UP001148312">
    <property type="component" value="Unassembled WGS sequence"/>
</dbReference>
<dbReference type="RefSeq" id="XP_056794531.1">
    <property type="nucleotide sequence ID" value="XM_056930238.1"/>
</dbReference>
<name>A0A9X0C2D1_9EURO</name>
<reference evidence="3" key="2">
    <citation type="journal article" date="2023" name="IMA Fungus">
        <title>Comparative genomic study of the Penicillium genus elucidates a diverse pangenome and 15 lateral gene transfer events.</title>
        <authorList>
            <person name="Petersen C."/>
            <person name="Sorensen T."/>
            <person name="Nielsen M.R."/>
            <person name="Sondergaard T.E."/>
            <person name="Sorensen J.L."/>
            <person name="Fitzpatrick D.A."/>
            <person name="Frisvad J.C."/>
            <person name="Nielsen K.L."/>
        </authorList>
    </citation>
    <scope>NUCLEOTIDE SEQUENCE</scope>
    <source>
        <strain evidence="3">IBT 30728</strain>
    </source>
</reference>
<keyword evidence="1" id="KW-0472">Membrane</keyword>
<dbReference type="GeneID" id="81620487"/>
<gene>
    <name evidence="3" type="ORF">N7539_000634</name>
</gene>
<evidence type="ECO:0000259" key="2">
    <source>
        <dbReference type="Pfam" id="PF23584"/>
    </source>
</evidence>
<sequence length="243" mass="25615">MGFPSSGTFEVDLVFPRNATYTPQALMPVVWALQKPSMAPPLASYITWSLWEGNNHSSPGSIDGGLIELRDEDPADERLISKFFNTMEYPDGYWTLTWSLELSNCSQYTGPSHTLTRSGSTVFTIHKSGQEPDLVAATSASQCGAMEAYAFNVTSFGSACGHLGLTPTTNPCAVNISSSAASSLYASATASACAPNTPVNPNVTCPTSTSTSSASNSASRSRIATAPALLMLLVWGINLILIG</sequence>
<evidence type="ECO:0000256" key="1">
    <source>
        <dbReference type="SAM" id="Phobius"/>
    </source>
</evidence>
<keyword evidence="1" id="KW-0812">Transmembrane</keyword>
<dbReference type="InterPro" id="IPR055560">
    <property type="entry name" value="DUF7136"/>
</dbReference>
<keyword evidence="4" id="KW-1185">Reference proteome</keyword>
<protein>
    <recommendedName>
        <fullName evidence="2">DUF7136 domain-containing protein</fullName>
    </recommendedName>
</protein>
<keyword evidence="1" id="KW-1133">Transmembrane helix</keyword>
<reference evidence="3" key="1">
    <citation type="submission" date="2022-12" db="EMBL/GenBank/DDBJ databases">
        <authorList>
            <person name="Petersen C."/>
        </authorList>
    </citation>
    <scope>NUCLEOTIDE SEQUENCE</scope>
    <source>
        <strain evidence="3">IBT 30728</strain>
    </source>
</reference>
<feature type="domain" description="DUF7136" evidence="2">
    <location>
        <begin position="5"/>
        <end position="205"/>
    </location>
</feature>
<comment type="caution">
    <text evidence="3">The sequence shown here is derived from an EMBL/GenBank/DDBJ whole genome shotgun (WGS) entry which is preliminary data.</text>
</comment>
<evidence type="ECO:0000313" key="4">
    <source>
        <dbReference type="Proteomes" id="UP001148312"/>
    </source>
</evidence>
<accession>A0A9X0C2D1</accession>
<proteinExistence type="predicted"/>
<evidence type="ECO:0000313" key="3">
    <source>
        <dbReference type="EMBL" id="KAJ5495518.1"/>
    </source>
</evidence>
<dbReference type="EMBL" id="JAPWDQ010000001">
    <property type="protein sequence ID" value="KAJ5495518.1"/>
    <property type="molecule type" value="Genomic_DNA"/>
</dbReference>
<organism evidence="3 4">
    <name type="scientific">Penicillium diatomitis</name>
    <dbReference type="NCBI Taxonomy" id="2819901"/>
    <lineage>
        <taxon>Eukaryota</taxon>
        <taxon>Fungi</taxon>
        <taxon>Dikarya</taxon>
        <taxon>Ascomycota</taxon>
        <taxon>Pezizomycotina</taxon>
        <taxon>Eurotiomycetes</taxon>
        <taxon>Eurotiomycetidae</taxon>
        <taxon>Eurotiales</taxon>
        <taxon>Aspergillaceae</taxon>
        <taxon>Penicillium</taxon>
    </lineage>
</organism>
<feature type="transmembrane region" description="Helical" evidence="1">
    <location>
        <begin position="223"/>
        <end position="242"/>
    </location>
</feature>